<dbReference type="Pfam" id="PF14420">
    <property type="entry name" value="Clr5"/>
    <property type="match status" value="1"/>
</dbReference>
<feature type="compositionally biased region" description="Basic residues" evidence="1">
    <location>
        <begin position="795"/>
        <end position="815"/>
    </location>
</feature>
<organism evidence="3 4">
    <name type="scientific">Mollisia scopiformis</name>
    <name type="common">Conifer needle endophyte fungus</name>
    <name type="synonym">Phialocephala scopiformis</name>
    <dbReference type="NCBI Taxonomy" id="149040"/>
    <lineage>
        <taxon>Eukaryota</taxon>
        <taxon>Fungi</taxon>
        <taxon>Dikarya</taxon>
        <taxon>Ascomycota</taxon>
        <taxon>Pezizomycotina</taxon>
        <taxon>Leotiomycetes</taxon>
        <taxon>Helotiales</taxon>
        <taxon>Mollisiaceae</taxon>
        <taxon>Mollisia</taxon>
    </lineage>
</organism>
<evidence type="ECO:0000259" key="2">
    <source>
        <dbReference type="Pfam" id="PF14420"/>
    </source>
</evidence>
<dbReference type="KEGG" id="psco:LY89DRAFT_681881"/>
<dbReference type="GeneID" id="28824117"/>
<protein>
    <recommendedName>
        <fullName evidence="2">Clr5 domain-containing protein</fullName>
    </recommendedName>
</protein>
<dbReference type="PANTHER" id="PTHR38788">
    <property type="entry name" value="CLR5 DOMAIN-CONTAINING PROTEIN"/>
    <property type="match status" value="1"/>
</dbReference>
<feature type="domain" description="Clr5" evidence="2">
    <location>
        <begin position="38"/>
        <end position="90"/>
    </location>
</feature>
<evidence type="ECO:0000313" key="4">
    <source>
        <dbReference type="Proteomes" id="UP000070700"/>
    </source>
</evidence>
<keyword evidence="4" id="KW-1185">Reference proteome</keyword>
<name>A0A194XM73_MOLSC</name>
<dbReference type="EMBL" id="KQ947408">
    <property type="protein sequence ID" value="KUJ21345.1"/>
    <property type="molecule type" value="Genomic_DNA"/>
</dbReference>
<feature type="region of interest" description="Disordered" evidence="1">
    <location>
        <begin position="778"/>
        <end position="819"/>
    </location>
</feature>
<feature type="region of interest" description="Disordered" evidence="1">
    <location>
        <begin position="177"/>
        <end position="201"/>
    </location>
</feature>
<dbReference type="InParanoid" id="A0A194XM73"/>
<evidence type="ECO:0000313" key="3">
    <source>
        <dbReference type="EMBL" id="KUJ21345.1"/>
    </source>
</evidence>
<accession>A0A194XM73</accession>
<dbReference type="PANTHER" id="PTHR38788:SF3">
    <property type="entry name" value="CLR5 DOMAIN-CONTAINING PROTEIN"/>
    <property type="match status" value="1"/>
</dbReference>
<gene>
    <name evidence="3" type="ORF">LY89DRAFT_681881</name>
</gene>
<sequence length="849" mass="97534">MEHISTLSLSLTDSTAVSVSNGTSSYSASKPTTKERNNKKWNDVKHLIKKFYVEEKKPLKETMQKVARDSGFTASERNYKSKLKEWDIEKKIPAKEMAFMVRTAEKRTRDERKGTEFIRKGIKVSQGKMRSFKKRKLQFADEPYQAETPPGISYHTPAPNNFDIDSEILDLEKDQFRIRQPTPTATETDSETLPRDSDVSETNIETATLALGGRDSETPQMDLDLMEVTLEASSSLEEIPQILPKYPGLYSTVPGGQEGELHEATVLNQLSGHEQRAEYHPDYLNRFETMAQYSQLDPHLGDLQFDELQLDDRVEDSRNLENDSYDQDVEMSGLDNAYQMDSSQMVDVSSDSIANTQATVQLEGEDFIGRPSALHIRHVREMWTDETLLEAQDEAEQNPFSPSTEPFLSQPFFNPFFHSARTVAAPSPSEPPYEIARRSLRHLFESFYPSKRDMSKEEWNQRMNEILSGDFESFPSLQAAGKEEWNQRMDELCSLVRKKGTDQRHMSSVFQFAFAATTNYLGLSSNDPEVLENWRRPIWKGFLRYSTSTWLPKAEIVCERFLHSFPRSGVKINRWKCRSELSNALAQAGLTEDSENQFRLAFYDCLYQTKTLPGHSSSELWQELLAGCGSNSRFAYFVVYEASQCFPTDQSLCTDIMRAMRNELEVTDYSRCPKEWIILYLQLFEYNYGSNRVHLRSTPFLPEAALNLSRAVQITNRYCFKQNASKLETPLRKHGWQRRWIKLSNPHYHHEELGRELLQQIKDINERLGNAKGDAWNLSTTKSGSHEGEYELASARRHPHNNRGSSCRKRSRHSSIRTDQYSLESSIRRGLTYSVGSCASQISITAYIS</sequence>
<feature type="region of interest" description="Disordered" evidence="1">
    <location>
        <begin position="17"/>
        <end position="36"/>
    </location>
</feature>
<reference evidence="3 4" key="1">
    <citation type="submission" date="2015-10" db="EMBL/GenBank/DDBJ databases">
        <title>Full genome of DAOMC 229536 Phialocephala scopiformis, a fungal endophyte of spruce producing the potent anti-insectan compound rugulosin.</title>
        <authorList>
            <consortium name="DOE Joint Genome Institute"/>
            <person name="Walker A.K."/>
            <person name="Frasz S.L."/>
            <person name="Seifert K.A."/>
            <person name="Miller J.D."/>
            <person name="Mondo S.J."/>
            <person name="Labutti K."/>
            <person name="Lipzen A."/>
            <person name="Dockter R."/>
            <person name="Kennedy M."/>
            <person name="Grigoriev I.V."/>
            <person name="Spatafora J.W."/>
        </authorList>
    </citation>
    <scope>NUCLEOTIDE SEQUENCE [LARGE SCALE GENOMIC DNA]</scope>
    <source>
        <strain evidence="3 4">CBS 120377</strain>
    </source>
</reference>
<dbReference type="AlphaFoldDB" id="A0A194XM73"/>
<dbReference type="RefSeq" id="XP_018075700.1">
    <property type="nucleotide sequence ID" value="XM_018214391.1"/>
</dbReference>
<evidence type="ECO:0000256" key="1">
    <source>
        <dbReference type="SAM" id="MobiDB-lite"/>
    </source>
</evidence>
<feature type="compositionally biased region" description="Polar residues" evidence="1">
    <location>
        <begin position="21"/>
        <end position="31"/>
    </location>
</feature>
<dbReference type="OrthoDB" id="5986190at2759"/>
<dbReference type="InterPro" id="IPR025676">
    <property type="entry name" value="Clr5_dom"/>
</dbReference>
<dbReference type="Proteomes" id="UP000070700">
    <property type="component" value="Unassembled WGS sequence"/>
</dbReference>
<proteinExistence type="predicted"/>